<keyword evidence="3" id="KW-1185">Reference proteome</keyword>
<evidence type="ECO:0000256" key="1">
    <source>
        <dbReference type="SAM" id="MobiDB-lite"/>
    </source>
</evidence>
<organism evidence="2 3">
    <name type="scientific">Folsomia candida</name>
    <name type="common">Springtail</name>
    <dbReference type="NCBI Taxonomy" id="158441"/>
    <lineage>
        <taxon>Eukaryota</taxon>
        <taxon>Metazoa</taxon>
        <taxon>Ecdysozoa</taxon>
        <taxon>Arthropoda</taxon>
        <taxon>Hexapoda</taxon>
        <taxon>Collembola</taxon>
        <taxon>Entomobryomorpha</taxon>
        <taxon>Isotomoidea</taxon>
        <taxon>Isotomidae</taxon>
        <taxon>Proisotominae</taxon>
        <taxon>Folsomia</taxon>
    </lineage>
</organism>
<name>A0A226DFA2_FOLCA</name>
<dbReference type="Proteomes" id="UP000198287">
    <property type="component" value="Unassembled WGS sequence"/>
</dbReference>
<reference evidence="2 3" key="1">
    <citation type="submission" date="2015-12" db="EMBL/GenBank/DDBJ databases">
        <title>The genome of Folsomia candida.</title>
        <authorList>
            <person name="Faddeeva A."/>
            <person name="Derks M.F."/>
            <person name="Anvar Y."/>
            <person name="Smit S."/>
            <person name="Van Straalen N."/>
            <person name="Roelofs D."/>
        </authorList>
    </citation>
    <scope>NUCLEOTIDE SEQUENCE [LARGE SCALE GENOMIC DNA]</scope>
    <source>
        <strain evidence="2 3">VU population</strain>
        <tissue evidence="2">Whole body</tissue>
    </source>
</reference>
<dbReference type="AlphaFoldDB" id="A0A226DFA2"/>
<dbReference type="Pfam" id="PF05380">
    <property type="entry name" value="Peptidase_A17"/>
    <property type="match status" value="1"/>
</dbReference>
<dbReference type="EMBL" id="LNIX01000024">
    <property type="protein sequence ID" value="OXA42876.1"/>
    <property type="molecule type" value="Genomic_DNA"/>
</dbReference>
<accession>A0A226DFA2</accession>
<evidence type="ECO:0000313" key="3">
    <source>
        <dbReference type="Proteomes" id="UP000198287"/>
    </source>
</evidence>
<feature type="region of interest" description="Disordered" evidence="1">
    <location>
        <begin position="302"/>
        <end position="341"/>
    </location>
</feature>
<dbReference type="PANTHER" id="PTHR47331">
    <property type="entry name" value="PHD-TYPE DOMAIN-CONTAINING PROTEIN"/>
    <property type="match status" value="1"/>
</dbReference>
<dbReference type="OrthoDB" id="10058657at2759"/>
<dbReference type="InterPro" id="IPR008042">
    <property type="entry name" value="Retrotrans_Pao"/>
</dbReference>
<gene>
    <name evidence="2" type="ORF">Fcan01_22292</name>
</gene>
<feature type="compositionally biased region" description="Polar residues" evidence="1">
    <location>
        <begin position="316"/>
        <end position="341"/>
    </location>
</feature>
<proteinExistence type="predicted"/>
<evidence type="ECO:0000313" key="2">
    <source>
        <dbReference type="EMBL" id="OXA42876.1"/>
    </source>
</evidence>
<comment type="caution">
    <text evidence="2">The sequence shown here is derived from an EMBL/GenBank/DDBJ whole genome shotgun (WGS) entry which is preliminary data.</text>
</comment>
<protein>
    <submittedName>
        <fullName evidence="2">Prolyl 4-hydroxylase subunit alpha-3</fullName>
    </submittedName>
</protein>
<dbReference type="Gene3D" id="2.60.120.620">
    <property type="entry name" value="q2cbj1_9rhob like domain"/>
    <property type="match status" value="1"/>
</dbReference>
<sequence>MEEKLMKTMIKIHYENLHKIDNTIKQTNTTIREKTPELWSEIRNLINKTKEITNINLKAKHITKLNQLVQNNGTNTPTKSIQIQQSSTTAIENRSTHKFSDSEMNLLKLGLNFSMKTRDLRLPLIETAAAVEMRMMNETEEVLPEYLKNNVRADFVTLMDDMSDKIRIPNSEDVDGAVDGILRIQSTYGDSIQQFFKVTMGGGMAFPRVGVATPAVRRSAAFWYNLKKNGQPDPLSLHGGCPLVNGSNGRLEVISEEVEDLDQKVLGLMLDGPCTEEEYENEKTTIIGYKDKISRARIRAGRILNKTPSPPPSSAGDLSQQRPSSDSGNQSVVNQASTETSSYQSSIQCDGEVLLKTVLVRVRNNKESRIVRLLFDEGSQKSYVTSYISNGIKSKPVGDEVVRNVMIDGSVTSPRRYNKHEMELVSVDGKVNRKLLLRERPQIGGIPPRARLWDLETIGIQESATKVSREENDLQVKETFQKKVTRDEDGRYVVKLPWIHDDLKFTIPDNKSVYNCVLSFNHKEDYMAFKESSVEIMADAKMELRQWESNADELIEGSYITTVLGLKWDKKEDVLFCQLPKEVAEEYKITKRRVLSVVSQIFEPIGYACPSLLLPKLMLQEAWSRDLGWDDEWMKKTGSDLKLGSQRLTA</sequence>